<feature type="domain" description="Tyrosine specific protein phosphatases" evidence="2">
    <location>
        <begin position="140"/>
        <end position="182"/>
    </location>
</feature>
<dbReference type="Pfam" id="PF13350">
    <property type="entry name" value="Y_phosphatase3"/>
    <property type="match status" value="1"/>
</dbReference>
<comment type="caution">
    <text evidence="3">The sequence shown here is derived from an EMBL/GenBank/DDBJ whole genome shotgun (WGS) entry which is preliminary data.</text>
</comment>
<reference evidence="3 4" key="1">
    <citation type="submission" date="2021-01" db="EMBL/GenBank/DDBJ databases">
        <title>Whole genome shotgun sequence of Verrucosispora andamanensis NBRC 109075.</title>
        <authorList>
            <person name="Komaki H."/>
            <person name="Tamura T."/>
        </authorList>
    </citation>
    <scope>NUCLEOTIDE SEQUENCE [LARGE SCALE GENOMIC DNA]</scope>
    <source>
        <strain evidence="3 4">NBRC 109075</strain>
    </source>
</reference>
<evidence type="ECO:0000256" key="1">
    <source>
        <dbReference type="ARBA" id="ARBA00009580"/>
    </source>
</evidence>
<evidence type="ECO:0000313" key="3">
    <source>
        <dbReference type="EMBL" id="GIJ12415.1"/>
    </source>
</evidence>
<evidence type="ECO:0000313" key="4">
    <source>
        <dbReference type="Proteomes" id="UP000647017"/>
    </source>
</evidence>
<protein>
    <recommendedName>
        <fullName evidence="2">Tyrosine specific protein phosphatases domain-containing protein</fullName>
    </recommendedName>
</protein>
<organism evidence="3 4">
    <name type="scientific">Micromonospora andamanensis</name>
    <dbReference type="NCBI Taxonomy" id="1287068"/>
    <lineage>
        <taxon>Bacteria</taxon>
        <taxon>Bacillati</taxon>
        <taxon>Actinomycetota</taxon>
        <taxon>Actinomycetes</taxon>
        <taxon>Micromonosporales</taxon>
        <taxon>Micromonosporaceae</taxon>
        <taxon>Micromonospora</taxon>
    </lineage>
</organism>
<dbReference type="InterPro" id="IPR000387">
    <property type="entry name" value="Tyr_Pase_dom"/>
</dbReference>
<gene>
    <name evidence="3" type="ORF">Van01_56290</name>
</gene>
<dbReference type="Proteomes" id="UP000647017">
    <property type="component" value="Unassembled WGS sequence"/>
</dbReference>
<keyword evidence="4" id="KW-1185">Reference proteome</keyword>
<comment type="similarity">
    <text evidence="1">Belongs to the protein-tyrosine phosphatase family.</text>
</comment>
<dbReference type="InterPro" id="IPR026893">
    <property type="entry name" value="Tyr/Ser_Pase_IphP-type"/>
</dbReference>
<sequence length="269" mass="28951">MSERVDGADWTLVGAPNARDLGGLIGVAGRRVRPGRLIRTPALGRLTDEDLPVLAKLGPACVVDLRARSEVSVAPPDRLAGEPTVVHLPVHDPAHPVFTYVSAVLLGHDLSGYAELARQGTPAAMAAIYRWFVTGASAREGFAAAVRLAADERNLPLVYHCSAGKDRTGWLTVVLLHALGVDEAAIRADYLAHNPMTESLREVLIDAMRQRHPGLDEAAVRPVLEVRPEYLDAAYAQVRRTHGSFGAYLRDGLGITEETVAALRANLLE</sequence>
<name>A0ABQ4I3D7_9ACTN</name>
<evidence type="ECO:0000259" key="2">
    <source>
        <dbReference type="PROSITE" id="PS50056"/>
    </source>
</evidence>
<dbReference type="SUPFAM" id="SSF52799">
    <property type="entry name" value="(Phosphotyrosine protein) phosphatases II"/>
    <property type="match status" value="1"/>
</dbReference>
<dbReference type="PANTHER" id="PTHR31126">
    <property type="entry name" value="TYROSINE-PROTEIN PHOSPHATASE"/>
    <property type="match status" value="1"/>
</dbReference>
<dbReference type="EMBL" id="BOOZ01000051">
    <property type="protein sequence ID" value="GIJ12415.1"/>
    <property type="molecule type" value="Genomic_DNA"/>
</dbReference>
<dbReference type="PROSITE" id="PS50056">
    <property type="entry name" value="TYR_PHOSPHATASE_2"/>
    <property type="match status" value="1"/>
</dbReference>
<dbReference type="PANTHER" id="PTHR31126:SF1">
    <property type="entry name" value="TYROSINE SPECIFIC PROTEIN PHOSPHATASES DOMAIN-CONTAINING PROTEIN"/>
    <property type="match status" value="1"/>
</dbReference>
<dbReference type="Gene3D" id="3.90.190.10">
    <property type="entry name" value="Protein tyrosine phosphatase superfamily"/>
    <property type="match status" value="1"/>
</dbReference>
<dbReference type="InterPro" id="IPR029021">
    <property type="entry name" value="Prot-tyrosine_phosphatase-like"/>
</dbReference>
<proteinExistence type="inferred from homology"/>
<dbReference type="RefSeq" id="WP_204013897.1">
    <property type="nucleotide sequence ID" value="NZ_BOOZ01000051.1"/>
</dbReference>
<accession>A0ABQ4I3D7</accession>